<protein>
    <recommendedName>
        <fullName evidence="2">DUF4042 domain-containing protein</fullName>
    </recommendedName>
</protein>
<dbReference type="PANTHER" id="PTHR13366">
    <property type="entry name" value="MALARIA ANTIGEN-RELATED"/>
    <property type="match status" value="1"/>
</dbReference>
<gene>
    <name evidence="3" type="ORF">GPECTOR_1g642</name>
</gene>
<dbReference type="Proteomes" id="UP000075714">
    <property type="component" value="Unassembled WGS sequence"/>
</dbReference>
<feature type="region of interest" description="Disordered" evidence="1">
    <location>
        <begin position="200"/>
        <end position="242"/>
    </location>
</feature>
<dbReference type="SUPFAM" id="SSF48371">
    <property type="entry name" value="ARM repeat"/>
    <property type="match status" value="1"/>
</dbReference>
<accession>A0A150H3T3</accession>
<evidence type="ECO:0000313" key="4">
    <source>
        <dbReference type="Proteomes" id="UP000075714"/>
    </source>
</evidence>
<dbReference type="InterPro" id="IPR016024">
    <property type="entry name" value="ARM-type_fold"/>
</dbReference>
<sequence>MAKSDPRVMHSHWTALLPVQAPLQPKPLTPHLLTVLLHDPLIKVRSLAASTIAVLLDGPAQRSILAVAEAKSMTARPPVRGFLTLSLSLGQLLLAAHTGLLHSVATEASGLVLPGVLRALVVLITSSPYERLPPELLPETIKVLRSRWAALSVASNAAAAGELAPIQAAYLACIAECFATKQPIAGLALYLQQQQKLETGPAAGDAADHPRAPGRSSGNDIRTASGALSPRATSSSGNRAGAQGGGAEQLVLELLQLASDPAVAAVTRIEALAALKGMAAHYTFVMPQAACKALGAAAAFPPVLAHAELSFSVSRALAGCLRDSVMSVRIAAGWAVANLCDAHRRRLEQLGPSEGQGGGGASVLESSEVRDGASRQQLLGGWAQSSGRASGAVQHGVSEGPHPVSRGTGAGGRDGGGGGGVQLDAWLDSALSCLQSTLTTGSMKVQWNACYALLGLLRNQRLVAHPRVTGRTAPLLLLLVMLVRDSANFKIRTHAAAALAALPSREAYGDVLPDALLVVAGALEGLSNGGSTASAAPAALAAVGAKGGTGPAGAADLDGDGGEGRIPNYRYAAGLSMQLRATLLHLLALAQPTDARRQALTVMPGSEAL</sequence>
<organism evidence="3 4">
    <name type="scientific">Gonium pectorale</name>
    <name type="common">Green alga</name>
    <dbReference type="NCBI Taxonomy" id="33097"/>
    <lineage>
        <taxon>Eukaryota</taxon>
        <taxon>Viridiplantae</taxon>
        <taxon>Chlorophyta</taxon>
        <taxon>core chlorophytes</taxon>
        <taxon>Chlorophyceae</taxon>
        <taxon>CS clade</taxon>
        <taxon>Chlamydomonadales</taxon>
        <taxon>Volvocaceae</taxon>
        <taxon>Gonium</taxon>
    </lineage>
</organism>
<feature type="region of interest" description="Disordered" evidence="1">
    <location>
        <begin position="387"/>
        <end position="415"/>
    </location>
</feature>
<dbReference type="InterPro" id="IPR025283">
    <property type="entry name" value="DUF4042"/>
</dbReference>
<evidence type="ECO:0000313" key="3">
    <source>
        <dbReference type="EMBL" id="KXZ56713.1"/>
    </source>
</evidence>
<dbReference type="AlphaFoldDB" id="A0A150H3T3"/>
<proteinExistence type="predicted"/>
<dbReference type="PANTHER" id="PTHR13366:SF0">
    <property type="entry name" value="HEAT REPEAT-CONTAINING PROTEIN 6"/>
    <property type="match status" value="1"/>
</dbReference>
<evidence type="ECO:0000256" key="1">
    <source>
        <dbReference type="SAM" id="MobiDB-lite"/>
    </source>
</evidence>
<name>A0A150H3T3_GONPE</name>
<dbReference type="InterPro" id="IPR011989">
    <property type="entry name" value="ARM-like"/>
</dbReference>
<dbReference type="EMBL" id="LSYV01000002">
    <property type="protein sequence ID" value="KXZ56713.1"/>
    <property type="molecule type" value="Genomic_DNA"/>
</dbReference>
<evidence type="ECO:0000259" key="2">
    <source>
        <dbReference type="Pfam" id="PF13251"/>
    </source>
</evidence>
<keyword evidence="4" id="KW-1185">Reference proteome</keyword>
<reference evidence="4" key="1">
    <citation type="journal article" date="2016" name="Nat. Commun.">
        <title>The Gonium pectorale genome demonstrates co-option of cell cycle regulation during the evolution of multicellularity.</title>
        <authorList>
            <person name="Hanschen E.R."/>
            <person name="Marriage T.N."/>
            <person name="Ferris P.J."/>
            <person name="Hamaji T."/>
            <person name="Toyoda A."/>
            <person name="Fujiyama A."/>
            <person name="Neme R."/>
            <person name="Noguchi H."/>
            <person name="Minakuchi Y."/>
            <person name="Suzuki M."/>
            <person name="Kawai-Toyooka H."/>
            <person name="Smith D.R."/>
            <person name="Sparks H."/>
            <person name="Anderson J."/>
            <person name="Bakaric R."/>
            <person name="Luria V."/>
            <person name="Karger A."/>
            <person name="Kirschner M.W."/>
            <person name="Durand P.M."/>
            <person name="Michod R.E."/>
            <person name="Nozaki H."/>
            <person name="Olson B.J."/>
        </authorList>
    </citation>
    <scope>NUCLEOTIDE SEQUENCE [LARGE SCALE GENOMIC DNA]</scope>
    <source>
        <strain evidence="4">NIES-2863</strain>
    </source>
</reference>
<dbReference type="InterPro" id="IPR052107">
    <property type="entry name" value="HEAT6"/>
</dbReference>
<dbReference type="Gene3D" id="1.25.10.10">
    <property type="entry name" value="Leucine-rich Repeat Variant"/>
    <property type="match status" value="1"/>
</dbReference>
<dbReference type="Pfam" id="PF13251">
    <property type="entry name" value="DUF4042"/>
    <property type="match status" value="1"/>
</dbReference>
<feature type="domain" description="DUF4042" evidence="2">
    <location>
        <begin position="2"/>
        <end position="150"/>
    </location>
</feature>
<dbReference type="OrthoDB" id="541689at2759"/>
<comment type="caution">
    <text evidence="3">The sequence shown here is derived from an EMBL/GenBank/DDBJ whole genome shotgun (WGS) entry which is preliminary data.</text>
</comment>